<sequence length="804" mass="86379">MKRTIMSDPSPYSTANGSSNKRSKQPAPPLVIPHGYVAFRLLCHSSRIGGVIGKSGNVIKQLQQSTGARIRVEEPPTETPDRVVTVIAPPSIDTTICIQKKSSSSGVNSGANGNVVDGDNLSKIEVSKAQEALIRVFERILEVASETEGVEMGVVSCRLLAETKQVGSVIGKGGKVVEKIRKESGCKIRVLAENLSACAGPNDEIIEIDGDVLAVKKALIAVSRCLQDCPPSGKTRMTGSRFNEAILQETIHKPLEVAFQESICRPVETILHETIRRPVDTIPHETIHRPLDTISHETIRRSLEAVPHDTIARPVEAVPQEILWRSLESGPQEILRRPLEVFAPESSHRSSEALSIETQHRLFGAVSQEILPDLHVDILSQRNSVLTTAPSSSISYVSAVRPLSLESDRVATLDARTQQQEVSFRILCSNDKVGAVIGKGGTIIRALQSEAGAFISVGATMPECDERLITVTASEGPESRYSPAQKAVVLVFSRLIEGTSEKGLDFSSNKGLLVNARLVVASNQVGCLLGKGGTIISEMRKVTGTSIRIISDQLLKCISENDRVVQISGEFSKVKDAVYNVTGRLRDNHFSGTLNTARTRSTSSVLTETSPYSRLKDPASFGAHSSVAVSHDFSQPPLTQGMDHLGLSHSLDRPPSPKLWTAQVVSLSSVSLLHIIGFPNIFIYGTVCLQTVTGVHLRGSSDVGRGWSQGLSHHKGGLELGSGSKSAIVTNTTVEIIVPENVIGSVYGENGSNLLRLRQISGAKVIVHEPRLGSTDRIVVISGTPDETQAAQSLLQAFILTGPS</sequence>
<organism evidence="1 2">
    <name type="scientific">Citrus sinensis</name>
    <name type="common">Sweet orange</name>
    <name type="synonym">Citrus aurantium var. sinensis</name>
    <dbReference type="NCBI Taxonomy" id="2711"/>
    <lineage>
        <taxon>Eukaryota</taxon>
        <taxon>Viridiplantae</taxon>
        <taxon>Streptophyta</taxon>
        <taxon>Embryophyta</taxon>
        <taxon>Tracheophyta</taxon>
        <taxon>Spermatophyta</taxon>
        <taxon>Magnoliopsida</taxon>
        <taxon>eudicotyledons</taxon>
        <taxon>Gunneridae</taxon>
        <taxon>Pentapetalae</taxon>
        <taxon>rosids</taxon>
        <taxon>malvids</taxon>
        <taxon>Sapindales</taxon>
        <taxon>Rutaceae</taxon>
        <taxon>Aurantioideae</taxon>
        <taxon>Citrus</taxon>
    </lineage>
</organism>
<dbReference type="EMBL" id="CM039177">
    <property type="protein sequence ID" value="KAH9697223.1"/>
    <property type="molecule type" value="Genomic_DNA"/>
</dbReference>
<evidence type="ECO:0000313" key="2">
    <source>
        <dbReference type="Proteomes" id="UP000829398"/>
    </source>
</evidence>
<reference evidence="2" key="1">
    <citation type="journal article" date="2023" name="Hortic. Res.">
        <title>A chromosome-level phased genome enabling allele-level studies in sweet orange: a case study on citrus Huanglongbing tolerance.</title>
        <authorList>
            <person name="Wu B."/>
            <person name="Yu Q."/>
            <person name="Deng Z."/>
            <person name="Duan Y."/>
            <person name="Luo F."/>
            <person name="Gmitter F. Jr."/>
        </authorList>
    </citation>
    <scope>NUCLEOTIDE SEQUENCE [LARGE SCALE GENOMIC DNA]</scope>
    <source>
        <strain evidence="2">cv. Valencia</strain>
    </source>
</reference>
<gene>
    <name evidence="1" type="ORF">KPL71_023521</name>
</gene>
<name>A0ACB8IJM2_CITSI</name>
<protein>
    <submittedName>
        <fullName evidence="1">KH domain-containing protein HEN4</fullName>
    </submittedName>
</protein>
<proteinExistence type="predicted"/>
<evidence type="ECO:0000313" key="1">
    <source>
        <dbReference type="EMBL" id="KAH9697223.1"/>
    </source>
</evidence>
<keyword evidence="2" id="KW-1185">Reference proteome</keyword>
<comment type="caution">
    <text evidence="1">The sequence shown here is derived from an EMBL/GenBank/DDBJ whole genome shotgun (WGS) entry which is preliminary data.</text>
</comment>
<dbReference type="Proteomes" id="UP000829398">
    <property type="component" value="Chromosome 8"/>
</dbReference>
<accession>A0ACB8IJM2</accession>